<feature type="region of interest" description="Disordered" evidence="1">
    <location>
        <begin position="1"/>
        <end position="51"/>
    </location>
</feature>
<dbReference type="PANTHER" id="PTHR13523:SF2">
    <property type="entry name" value="COILED-COIL-HELIX-COILED-COIL-HELIX DOMAIN CONTAINING 2, ISOFORM A-RELATED"/>
    <property type="match status" value="1"/>
</dbReference>
<dbReference type="AlphaFoldDB" id="A0A3L6L1W5"/>
<gene>
    <name evidence="2" type="ORF">DPX39_090041900</name>
</gene>
<feature type="compositionally biased region" description="Low complexity" evidence="1">
    <location>
        <begin position="30"/>
        <end position="49"/>
    </location>
</feature>
<dbReference type="PANTHER" id="PTHR13523">
    <property type="entry name" value="COILED-COIL-HELIX-COILED-COIL-HELIX DOMAIN CONTAINING 2/NUR77"/>
    <property type="match status" value="1"/>
</dbReference>
<name>A0A3L6L1W5_9TRYP</name>
<evidence type="ECO:0008006" key="3">
    <source>
        <dbReference type="Google" id="ProtNLM"/>
    </source>
</evidence>
<organism evidence="2">
    <name type="scientific">Trypanosoma brucei equiperdum</name>
    <dbReference type="NCBI Taxonomy" id="630700"/>
    <lineage>
        <taxon>Eukaryota</taxon>
        <taxon>Discoba</taxon>
        <taxon>Euglenozoa</taxon>
        <taxon>Kinetoplastea</taxon>
        <taxon>Metakinetoplastina</taxon>
        <taxon>Trypanosomatida</taxon>
        <taxon>Trypanosomatidae</taxon>
        <taxon>Trypanosoma</taxon>
    </lineage>
</organism>
<proteinExistence type="predicted"/>
<dbReference type="InterPro" id="IPR055304">
    <property type="entry name" value="CHCHD2/10-like"/>
</dbReference>
<dbReference type="EMBL" id="QSBY01000009">
    <property type="protein sequence ID" value="RHW70058.1"/>
    <property type="molecule type" value="Genomic_DNA"/>
</dbReference>
<evidence type="ECO:0000256" key="1">
    <source>
        <dbReference type="SAM" id="MobiDB-lite"/>
    </source>
</evidence>
<reference evidence="2" key="1">
    <citation type="submission" date="2018-09" db="EMBL/GenBank/DDBJ databases">
        <title>whole genome sequence of T. equiperdum IVM-t1 strain.</title>
        <authorList>
            <person name="Suganuma K."/>
        </authorList>
    </citation>
    <scope>NUCLEOTIDE SEQUENCE [LARGE SCALE GENOMIC DNA]</scope>
    <source>
        <strain evidence="2">IVM-t1</strain>
    </source>
</reference>
<comment type="caution">
    <text evidence="2">The sequence shown here is derived from an EMBL/GenBank/DDBJ whole genome shotgun (WGS) entry which is preliminary data.</text>
</comment>
<accession>A0A3L6L1W5</accession>
<dbReference type="GO" id="GO:0007005">
    <property type="term" value="P:mitochondrion organization"/>
    <property type="evidence" value="ECO:0007669"/>
    <property type="project" value="InterPro"/>
</dbReference>
<dbReference type="GO" id="GO:0005739">
    <property type="term" value="C:mitochondrion"/>
    <property type="evidence" value="ECO:0007669"/>
    <property type="project" value="TreeGrafter"/>
</dbReference>
<sequence length="149" mass="15875">MARTRRSASSPRPAAAAPPARTTPPPPPHQQQQQHHNTHQTTAQQPQPQVTNVYVQRGGMGSGLLGNVASVAAGSVIGHGISHMLFDRNAPPAQPTELQQVTQQVGNGACAAHVQTYAKCLEANEGNAAPCKWAWETFTQCQSEQQPTQ</sequence>
<protein>
    <recommendedName>
        <fullName evidence="3">CHCH domain containing protein</fullName>
    </recommendedName>
</protein>
<evidence type="ECO:0000313" key="2">
    <source>
        <dbReference type="EMBL" id="RHW70058.1"/>
    </source>
</evidence>
<dbReference type="Proteomes" id="UP000266743">
    <property type="component" value="Chromosome 9"/>
</dbReference>
<dbReference type="GO" id="GO:0005634">
    <property type="term" value="C:nucleus"/>
    <property type="evidence" value="ECO:0007669"/>
    <property type="project" value="TreeGrafter"/>
</dbReference>
<feature type="compositionally biased region" description="Low complexity" evidence="1">
    <location>
        <begin position="7"/>
        <end position="20"/>
    </location>
</feature>